<comment type="function">
    <text evidence="1">Plays a role in synthesis, processing and/or stability of 23S rRNA.</text>
</comment>
<dbReference type="InterPro" id="IPR039255">
    <property type="entry name" value="YceD_bac"/>
</dbReference>
<gene>
    <name evidence="6" type="ORF">Lmac_0787</name>
</gene>
<evidence type="ECO:0000256" key="2">
    <source>
        <dbReference type="ARBA" id="ARBA00010740"/>
    </source>
</evidence>
<accession>A0A0W0WB90</accession>
<comment type="similarity">
    <text evidence="2">Belongs to the DUF177 domain family.</text>
</comment>
<evidence type="ECO:0000256" key="4">
    <source>
        <dbReference type="ARBA" id="ARBA00022517"/>
    </source>
</evidence>
<dbReference type="AlphaFoldDB" id="A0A0W0WB90"/>
<dbReference type="PATRIC" id="fig|466.6.peg.842"/>
<dbReference type="STRING" id="466.Lmac_0787"/>
<name>A0A0W0WB90_9GAMM</name>
<dbReference type="GO" id="GO:0005829">
    <property type="term" value="C:cytosol"/>
    <property type="evidence" value="ECO:0007669"/>
    <property type="project" value="TreeGrafter"/>
</dbReference>
<reference evidence="6 7" key="1">
    <citation type="submission" date="2015-11" db="EMBL/GenBank/DDBJ databases">
        <title>Genomic analysis of 38 Legionella species identifies large and diverse effector repertoires.</title>
        <authorList>
            <person name="Burstein D."/>
            <person name="Amaro F."/>
            <person name="Zusman T."/>
            <person name="Lifshitz Z."/>
            <person name="Cohen O."/>
            <person name="Gilbert J.A."/>
            <person name="Pupko T."/>
            <person name="Shuman H.A."/>
            <person name="Segal G."/>
        </authorList>
    </citation>
    <scope>NUCLEOTIDE SEQUENCE [LARGE SCALE GENOMIC DNA]</scope>
    <source>
        <strain evidence="6 7">PX-1-G2-E2</strain>
    </source>
</reference>
<evidence type="ECO:0000313" key="6">
    <source>
        <dbReference type="EMBL" id="KTD29612.1"/>
    </source>
</evidence>
<evidence type="ECO:0000256" key="5">
    <source>
        <dbReference type="ARBA" id="ARBA00031841"/>
    </source>
</evidence>
<protein>
    <recommendedName>
        <fullName evidence="3">Large ribosomal RNA subunit accumulation protein YceD</fullName>
    </recommendedName>
    <alternativeName>
        <fullName evidence="5">23S rRNA accumulation protein YceD</fullName>
    </alternativeName>
</protein>
<evidence type="ECO:0000256" key="1">
    <source>
        <dbReference type="ARBA" id="ARBA00002868"/>
    </source>
</evidence>
<sequence length="141" mass="16273">MLINLKNDAIKGTQTVKVELHERLPARIVSPCSLNCQFEVKTCDNYYLLTLNVDAMLKLVCQRCLDEFFYHYLNQTILAVCPTEEMAEKLLEKYESIVSNNNQVDLAELLTDELHLYAPEFHPLIDECNSEAAKFITLEQE</sequence>
<dbReference type="RefSeq" id="WP_058451605.1">
    <property type="nucleotide sequence ID" value="NZ_CAAAIB010000015.1"/>
</dbReference>
<evidence type="ECO:0000256" key="3">
    <source>
        <dbReference type="ARBA" id="ARBA00015716"/>
    </source>
</evidence>
<dbReference type="EMBL" id="LNYL01000022">
    <property type="protein sequence ID" value="KTD29612.1"/>
    <property type="molecule type" value="Genomic_DNA"/>
</dbReference>
<dbReference type="OrthoDB" id="9786771at2"/>
<keyword evidence="4" id="KW-0690">Ribosome biogenesis</keyword>
<dbReference type="PANTHER" id="PTHR38099:SF1">
    <property type="entry name" value="LARGE RIBOSOMAL RNA SUBUNIT ACCUMULATION PROTEIN YCED"/>
    <property type="match status" value="1"/>
</dbReference>
<organism evidence="6 7">
    <name type="scientific">Legionella maceachernii</name>
    <dbReference type="NCBI Taxonomy" id="466"/>
    <lineage>
        <taxon>Bacteria</taxon>
        <taxon>Pseudomonadati</taxon>
        <taxon>Pseudomonadota</taxon>
        <taxon>Gammaproteobacteria</taxon>
        <taxon>Legionellales</taxon>
        <taxon>Legionellaceae</taxon>
        <taxon>Legionella</taxon>
    </lineage>
</organism>
<keyword evidence="7" id="KW-1185">Reference proteome</keyword>
<evidence type="ECO:0000313" key="7">
    <source>
        <dbReference type="Proteomes" id="UP000054908"/>
    </source>
</evidence>
<dbReference type="Proteomes" id="UP000054908">
    <property type="component" value="Unassembled WGS sequence"/>
</dbReference>
<dbReference type="InterPro" id="IPR003772">
    <property type="entry name" value="YceD"/>
</dbReference>
<comment type="caution">
    <text evidence="6">The sequence shown here is derived from an EMBL/GenBank/DDBJ whole genome shotgun (WGS) entry which is preliminary data.</text>
</comment>
<dbReference type="PANTHER" id="PTHR38099">
    <property type="entry name" value="LARGE RIBOSOMAL RNA SUBUNIT ACCUMULATION PROTEIN YCED"/>
    <property type="match status" value="1"/>
</dbReference>
<proteinExistence type="inferred from homology"/>
<dbReference type="Pfam" id="PF02620">
    <property type="entry name" value="YceD"/>
    <property type="match status" value="1"/>
</dbReference>
<dbReference type="GO" id="GO:0042254">
    <property type="term" value="P:ribosome biogenesis"/>
    <property type="evidence" value="ECO:0007669"/>
    <property type="project" value="UniProtKB-KW"/>
</dbReference>